<dbReference type="Proteomes" id="UP001159427">
    <property type="component" value="Unassembled WGS sequence"/>
</dbReference>
<name>A0ABN8SL66_9CNID</name>
<accession>A0ABN8SL66</accession>
<evidence type="ECO:0000313" key="1">
    <source>
        <dbReference type="EMBL" id="CAH3192000.1"/>
    </source>
</evidence>
<reference evidence="1 2" key="1">
    <citation type="submission" date="2022-05" db="EMBL/GenBank/DDBJ databases">
        <authorList>
            <consortium name="Genoscope - CEA"/>
            <person name="William W."/>
        </authorList>
    </citation>
    <scope>NUCLEOTIDE SEQUENCE [LARGE SCALE GENOMIC DNA]</scope>
</reference>
<proteinExistence type="predicted"/>
<sequence length="83" mass="9834">MYQQETTIRQRVNNSINVCQTSKGPRNLFQAFRLWGRRYKIVWKFGSDKTKEKEDDKTQKTTKMRGGTIEGSLRLKKSTMKFV</sequence>
<dbReference type="EMBL" id="CALNXI010003058">
    <property type="protein sequence ID" value="CAH3192000.1"/>
    <property type="molecule type" value="Genomic_DNA"/>
</dbReference>
<organism evidence="1 2">
    <name type="scientific">Porites evermanni</name>
    <dbReference type="NCBI Taxonomy" id="104178"/>
    <lineage>
        <taxon>Eukaryota</taxon>
        <taxon>Metazoa</taxon>
        <taxon>Cnidaria</taxon>
        <taxon>Anthozoa</taxon>
        <taxon>Hexacorallia</taxon>
        <taxon>Scleractinia</taxon>
        <taxon>Fungiina</taxon>
        <taxon>Poritidae</taxon>
        <taxon>Porites</taxon>
    </lineage>
</organism>
<keyword evidence="2" id="KW-1185">Reference proteome</keyword>
<gene>
    <name evidence="1" type="ORF">PEVE_00023029</name>
</gene>
<comment type="caution">
    <text evidence="1">The sequence shown here is derived from an EMBL/GenBank/DDBJ whole genome shotgun (WGS) entry which is preliminary data.</text>
</comment>
<protein>
    <submittedName>
        <fullName evidence="1">Uncharacterized protein</fullName>
    </submittedName>
</protein>
<evidence type="ECO:0000313" key="2">
    <source>
        <dbReference type="Proteomes" id="UP001159427"/>
    </source>
</evidence>